<dbReference type="Proteomes" id="UP000031978">
    <property type="component" value="Unassembled WGS sequence"/>
</dbReference>
<accession>A0AB34QPD1</accession>
<protein>
    <submittedName>
        <fullName evidence="1">Uncharacterized protein</fullName>
    </submittedName>
</protein>
<gene>
    <name evidence="1" type="ORF">B4127_1525</name>
</gene>
<proteinExistence type="predicted"/>
<organism evidence="1 2">
    <name type="scientific">Bacillus pumilus</name>
    <name type="common">Bacillus mesentericus</name>
    <dbReference type="NCBI Taxonomy" id="1408"/>
    <lineage>
        <taxon>Bacteria</taxon>
        <taxon>Bacillati</taxon>
        <taxon>Bacillota</taxon>
        <taxon>Bacilli</taxon>
        <taxon>Bacillales</taxon>
        <taxon>Bacillaceae</taxon>
        <taxon>Bacillus</taxon>
    </lineage>
</organism>
<dbReference type="AlphaFoldDB" id="A0AB34QPD1"/>
<dbReference type="EMBL" id="JXCL01000040">
    <property type="protein sequence ID" value="KIL12194.1"/>
    <property type="molecule type" value="Genomic_DNA"/>
</dbReference>
<reference evidence="1 2" key="1">
    <citation type="submission" date="2014-12" db="EMBL/GenBank/DDBJ databases">
        <title>Draft Genome Sequences of Five Spore-Forming Food Isolates of Bacillus pumilus.</title>
        <authorList>
            <person name="de Jong A."/>
            <person name="van Heel A.J."/>
            <person name="Montalban-Lopez M."/>
            <person name="Krawczyk A.O."/>
            <person name="Berendsen E.M."/>
            <person name="Wells-Bennik M."/>
            <person name="Kuipers O.P."/>
        </authorList>
    </citation>
    <scope>NUCLEOTIDE SEQUENCE [LARGE SCALE GENOMIC DNA]</scope>
    <source>
        <strain evidence="1 2">B4127</strain>
    </source>
</reference>
<comment type="caution">
    <text evidence="1">The sequence shown here is derived from an EMBL/GenBank/DDBJ whole genome shotgun (WGS) entry which is preliminary data.</text>
</comment>
<evidence type="ECO:0000313" key="2">
    <source>
        <dbReference type="Proteomes" id="UP000031978"/>
    </source>
</evidence>
<dbReference type="RefSeq" id="WP_052465540.1">
    <property type="nucleotide sequence ID" value="NZ_JXCL01000040.1"/>
</dbReference>
<name>A0AB34QPD1_BACPU</name>
<sequence length="103" mass="12190">MLYRKGIFFRIKNTNYIHSEEMITEMFNIANGEAESRDTLIKSIRFIDEDVSYSIGDSVEGFMGAKIYSIYDYREEPEKAFWIHLDNGNQFFINKGKVIVEHY</sequence>
<evidence type="ECO:0000313" key="1">
    <source>
        <dbReference type="EMBL" id="KIL12194.1"/>
    </source>
</evidence>